<gene>
    <name evidence="2" type="ORF">DFH08DRAFT_947711</name>
</gene>
<feature type="chain" id="PRO_5042196709" evidence="1">
    <location>
        <begin position="30"/>
        <end position="169"/>
    </location>
</feature>
<keyword evidence="3" id="KW-1185">Reference proteome</keyword>
<feature type="signal peptide" evidence="1">
    <location>
        <begin position="1"/>
        <end position="29"/>
    </location>
</feature>
<comment type="caution">
    <text evidence="2">The sequence shown here is derived from an EMBL/GenBank/DDBJ whole genome shotgun (WGS) entry which is preliminary data.</text>
</comment>
<keyword evidence="1" id="KW-0732">Signal</keyword>
<name>A0AAD7AVK1_9AGAR</name>
<evidence type="ECO:0000313" key="2">
    <source>
        <dbReference type="EMBL" id="KAJ7368819.1"/>
    </source>
</evidence>
<proteinExistence type="predicted"/>
<dbReference type="EMBL" id="JARIHO010000001">
    <property type="protein sequence ID" value="KAJ7368819.1"/>
    <property type="molecule type" value="Genomic_DNA"/>
</dbReference>
<reference evidence="2" key="1">
    <citation type="submission" date="2023-03" db="EMBL/GenBank/DDBJ databases">
        <title>Massive genome expansion in bonnet fungi (Mycena s.s.) driven by repeated elements and novel gene families across ecological guilds.</title>
        <authorList>
            <consortium name="Lawrence Berkeley National Laboratory"/>
            <person name="Harder C.B."/>
            <person name="Miyauchi S."/>
            <person name="Viragh M."/>
            <person name="Kuo A."/>
            <person name="Thoen E."/>
            <person name="Andreopoulos B."/>
            <person name="Lu D."/>
            <person name="Skrede I."/>
            <person name="Drula E."/>
            <person name="Henrissat B."/>
            <person name="Morin E."/>
            <person name="Kohler A."/>
            <person name="Barry K."/>
            <person name="LaButti K."/>
            <person name="Morin E."/>
            <person name="Salamov A."/>
            <person name="Lipzen A."/>
            <person name="Mereny Z."/>
            <person name="Hegedus B."/>
            <person name="Baldrian P."/>
            <person name="Stursova M."/>
            <person name="Weitz H."/>
            <person name="Taylor A."/>
            <person name="Grigoriev I.V."/>
            <person name="Nagy L.G."/>
            <person name="Martin F."/>
            <person name="Kauserud H."/>
        </authorList>
    </citation>
    <scope>NUCLEOTIDE SEQUENCE</scope>
    <source>
        <strain evidence="2">CBHHK002</strain>
    </source>
</reference>
<accession>A0AAD7AVK1</accession>
<dbReference type="AlphaFoldDB" id="A0AAD7AVK1"/>
<organism evidence="2 3">
    <name type="scientific">Mycena albidolilacea</name>
    <dbReference type="NCBI Taxonomy" id="1033008"/>
    <lineage>
        <taxon>Eukaryota</taxon>
        <taxon>Fungi</taxon>
        <taxon>Dikarya</taxon>
        <taxon>Basidiomycota</taxon>
        <taxon>Agaricomycotina</taxon>
        <taxon>Agaricomycetes</taxon>
        <taxon>Agaricomycetidae</taxon>
        <taxon>Agaricales</taxon>
        <taxon>Marasmiineae</taxon>
        <taxon>Mycenaceae</taxon>
        <taxon>Mycena</taxon>
    </lineage>
</organism>
<protein>
    <submittedName>
        <fullName evidence="2">Uncharacterized protein</fullName>
    </submittedName>
</protein>
<dbReference type="Proteomes" id="UP001218218">
    <property type="component" value="Unassembled WGS sequence"/>
</dbReference>
<sequence length="169" mass="17147">MIFSFRKTVLTATACSLLVAAAPSPRACGASEFSSGFFGTISSGTQGTHVDGISFNGLTAGQTFTLTVVGAPLTTSRLSSRCQPFTGNAVTALTAGVVDASFKFNPYNPGSTPLDQVVTTTSVSANKLTAVASVRDGAESLEVNVVVEFVGEMAAELNSVLSSVGVILA</sequence>
<evidence type="ECO:0000313" key="3">
    <source>
        <dbReference type="Proteomes" id="UP001218218"/>
    </source>
</evidence>
<evidence type="ECO:0000256" key="1">
    <source>
        <dbReference type="SAM" id="SignalP"/>
    </source>
</evidence>